<evidence type="ECO:0000313" key="1">
    <source>
        <dbReference type="EMBL" id="MCJ8729628.1"/>
    </source>
</evidence>
<organism evidence="1 2">
    <name type="scientific">Pangasius djambal</name>
    <dbReference type="NCBI Taxonomy" id="1691987"/>
    <lineage>
        <taxon>Eukaryota</taxon>
        <taxon>Metazoa</taxon>
        <taxon>Chordata</taxon>
        <taxon>Craniata</taxon>
        <taxon>Vertebrata</taxon>
        <taxon>Euteleostomi</taxon>
        <taxon>Actinopterygii</taxon>
        <taxon>Neopterygii</taxon>
        <taxon>Teleostei</taxon>
        <taxon>Ostariophysi</taxon>
        <taxon>Siluriformes</taxon>
        <taxon>Pangasiidae</taxon>
        <taxon>Pangasius</taxon>
    </lineage>
</organism>
<evidence type="ECO:0000313" key="2">
    <source>
        <dbReference type="Proteomes" id="UP000830395"/>
    </source>
</evidence>
<keyword evidence="2" id="KW-1185">Reference proteome</keyword>
<reference evidence="1" key="1">
    <citation type="submission" date="2020-02" db="EMBL/GenBank/DDBJ databases">
        <title>Genome sequencing of the panga catfish, Pangasius djambal.</title>
        <authorList>
            <person name="Wen M."/>
            <person name="Zahm M."/>
            <person name="Roques C."/>
            <person name="Cabau C."/>
            <person name="Klopp C."/>
            <person name="Donnadieu C."/>
            <person name="Jouanno E."/>
            <person name="Avarre J.-C."/>
            <person name="Campet M."/>
            <person name="Ha T."/>
            <person name="Dugue R."/>
            <person name="Lampietro C."/>
            <person name="Louis A."/>
            <person name="Herpin A."/>
            <person name="Echchiki A."/>
            <person name="Berthelot C."/>
            <person name="Parey E."/>
            <person name="Roest-Crollius H."/>
            <person name="Braasch I."/>
            <person name="Postlethwait J.H."/>
            <person name="Bobe J."/>
            <person name="Montfort J."/>
            <person name="Bouchez O."/>
            <person name="Begum T."/>
            <person name="Schartl M."/>
            <person name="Gustiano R."/>
            <person name="Guiguen Y."/>
        </authorList>
    </citation>
    <scope>NUCLEOTIDE SEQUENCE</scope>
    <source>
        <strain evidence="1">Pdj_M5554</strain>
    </source>
</reference>
<dbReference type="EMBL" id="CM040976">
    <property type="protein sequence ID" value="MCJ8729628.1"/>
    <property type="molecule type" value="Genomic_DNA"/>
</dbReference>
<protein>
    <submittedName>
        <fullName evidence="1">Uncharacterized protein</fullName>
    </submittedName>
</protein>
<dbReference type="Proteomes" id="UP000830395">
    <property type="component" value="Chromosome 2"/>
</dbReference>
<proteinExistence type="predicted"/>
<name>A0ACC5Y1J9_9TELE</name>
<sequence length="114" mass="13227">MNKPNQLSWSQHPFLPSLLHQRSLPQCCHHRPKLLASIPFLGELVKSQVHLWARVPNAALHMGLFSSLEAYRWCQPAESGLQHLRIQHQTETQRTPKGTRKSWSSPSIFWRDTN</sequence>
<comment type="caution">
    <text evidence="1">The sequence shown here is derived from an EMBL/GenBank/DDBJ whole genome shotgun (WGS) entry which is preliminary data.</text>
</comment>
<accession>A0ACC5Y1J9</accession>
<gene>
    <name evidence="1" type="ORF">PDJAM_G00108630</name>
</gene>